<name>T5A8E2_OPHSC</name>
<dbReference type="Proteomes" id="UP000019374">
    <property type="component" value="Unassembled WGS sequence"/>
</dbReference>
<evidence type="ECO:0000313" key="3">
    <source>
        <dbReference type="Proteomes" id="UP000019374"/>
    </source>
</evidence>
<feature type="compositionally biased region" description="Basic and acidic residues" evidence="1">
    <location>
        <begin position="137"/>
        <end position="147"/>
    </location>
</feature>
<dbReference type="OrthoDB" id="5426982at2759"/>
<feature type="compositionally biased region" description="Polar residues" evidence="1">
    <location>
        <begin position="110"/>
        <end position="119"/>
    </location>
</feature>
<proteinExistence type="predicted"/>
<dbReference type="eggNOG" id="ENOG502T5Q1">
    <property type="taxonomic scope" value="Eukaryota"/>
</dbReference>
<gene>
    <name evidence="2" type="ORF">OCS_05631</name>
</gene>
<dbReference type="EMBL" id="KE654301">
    <property type="protein sequence ID" value="EQK98655.1"/>
    <property type="molecule type" value="Genomic_DNA"/>
</dbReference>
<organism evidence="2 3">
    <name type="scientific">Ophiocordyceps sinensis (strain Co18 / CGMCC 3.14243)</name>
    <name type="common">Yarsagumba caterpillar fungus</name>
    <name type="synonym">Hirsutella sinensis</name>
    <dbReference type="NCBI Taxonomy" id="911162"/>
    <lineage>
        <taxon>Eukaryota</taxon>
        <taxon>Fungi</taxon>
        <taxon>Dikarya</taxon>
        <taxon>Ascomycota</taxon>
        <taxon>Pezizomycotina</taxon>
        <taxon>Sordariomycetes</taxon>
        <taxon>Hypocreomycetidae</taxon>
        <taxon>Hypocreales</taxon>
        <taxon>Ophiocordycipitaceae</taxon>
        <taxon>Ophiocordyceps</taxon>
    </lineage>
</organism>
<sequence length="608" mass="67779">MNEPENPRLPSSSPALEDLFDRFFDWPAFSAGLTAGLKSPVKATSSQYPASPPAASENLSPLVTGFPASLLDHHLSLDDLGAGLIRMRTFDESAAGSDYSGQTPPELVQGGSTSPSDHSGSVLPDQPEDPHHRPHVTLREAQAHDDEWTYPQTEPATKAARRRYPPHIHVQGDPSGSLASAQATAGQKRRRSGSDAEKRQRQLVDPVQTADVRKSGACLPCRVTKTRCHESGVCPSCRKAFPDHSHLVCTRITPAMAWPIATHGPDVWSRNARQEEKLCACPRKHIGKPKEIAIFLTKDTTSPALLATVQPYTSNDDPDETVNPSKADFPRDHVPSYETLQGWVEGQIRREQKPAFAQTLQSFLLAYSEGGRGLPKHDLVENVHKMSCFFRIWRMSSFSCRDPTNRIANLPLSVQARLRKIAREALKSLEYRVLKSLDECLGQHAQPQPAEKMAVWTCLWQLILMYRDLLTACKAKITRLDNEGGEDAHDVNSYKEFYRQLADTYFPLVAIFYHYQFRTKKSLDLSLDWLPAGLAAGQALKKRAEIRRLGQQLLDARKDMYQALQSSKDHGDCLLRVLVVDHELKKLTARRRAPKDAAKPKGSRSQAA</sequence>
<reference evidence="2 3" key="1">
    <citation type="journal article" date="2013" name="Chin. Sci. Bull.">
        <title>Genome survey uncovers the secrets of sex and lifestyle in caterpillar fungus.</title>
        <authorList>
            <person name="Hu X."/>
            <person name="Zhang Y."/>
            <person name="Xiao G."/>
            <person name="Zheng P."/>
            <person name="Xia Y."/>
            <person name="Zhang X."/>
            <person name="St Leger R.J."/>
            <person name="Liu X."/>
            <person name="Wang C."/>
        </authorList>
    </citation>
    <scope>NUCLEOTIDE SEQUENCE [LARGE SCALE GENOMIC DNA]</scope>
    <source>
        <strain evidence="3">Co18 / CGMCC 3.14243</strain>
        <tissue evidence="2">Fruit-body</tissue>
    </source>
</reference>
<evidence type="ECO:0000313" key="2">
    <source>
        <dbReference type="EMBL" id="EQK98655.1"/>
    </source>
</evidence>
<dbReference type="HOGENOM" id="CLU_446907_0_0_1"/>
<evidence type="ECO:0000256" key="1">
    <source>
        <dbReference type="SAM" id="MobiDB-lite"/>
    </source>
</evidence>
<feature type="region of interest" description="Disordered" evidence="1">
    <location>
        <begin position="311"/>
        <end position="331"/>
    </location>
</feature>
<accession>T5A8E2</accession>
<protein>
    <submittedName>
        <fullName evidence="2">Uncharacterized protein</fullName>
    </submittedName>
</protein>
<feature type="compositionally biased region" description="Basic and acidic residues" evidence="1">
    <location>
        <begin position="192"/>
        <end position="202"/>
    </location>
</feature>
<dbReference type="AlphaFoldDB" id="T5A8E2"/>
<feature type="region of interest" description="Disordered" evidence="1">
    <location>
        <begin position="94"/>
        <end position="209"/>
    </location>
</feature>